<accession>C1MGV2</accession>
<feature type="chain" id="PRO_5002910443" evidence="2">
    <location>
        <begin position="27"/>
        <end position="114"/>
    </location>
</feature>
<keyword evidence="4" id="KW-1185">Reference proteome</keyword>
<gene>
    <name evidence="3" type="ORF">MICPUCDRAFT_49950</name>
</gene>
<dbReference type="KEGG" id="mpp:MICPUCDRAFT_49950"/>
<protein>
    <submittedName>
        <fullName evidence="3">Predicted protein</fullName>
    </submittedName>
</protein>
<evidence type="ECO:0000256" key="2">
    <source>
        <dbReference type="SAM" id="SignalP"/>
    </source>
</evidence>
<keyword evidence="2" id="KW-0732">Signal</keyword>
<evidence type="ECO:0000313" key="3">
    <source>
        <dbReference type="EMBL" id="EEH60636.1"/>
    </source>
</evidence>
<dbReference type="EMBL" id="GG663735">
    <property type="protein sequence ID" value="EEH60636.1"/>
    <property type="molecule type" value="Genomic_DNA"/>
</dbReference>
<feature type="compositionally biased region" description="Low complexity" evidence="1">
    <location>
        <begin position="27"/>
        <end position="38"/>
    </location>
</feature>
<feature type="region of interest" description="Disordered" evidence="1">
    <location>
        <begin position="27"/>
        <end position="60"/>
    </location>
</feature>
<evidence type="ECO:0000313" key="4">
    <source>
        <dbReference type="Proteomes" id="UP000001876"/>
    </source>
</evidence>
<evidence type="ECO:0000256" key="1">
    <source>
        <dbReference type="SAM" id="MobiDB-lite"/>
    </source>
</evidence>
<sequence length="114" mass="11344">MRLRARSLALALVVGVAACGAAPALAAHDSAASTSSTSLDDRGGGGGEAKAKAQASGDPPCLAIDYSNIGQLREPCEDPALACDDANGCVCVSSRRRARVSASSRGEGPTRASD</sequence>
<dbReference type="PROSITE" id="PS51257">
    <property type="entry name" value="PROKAR_LIPOPROTEIN"/>
    <property type="match status" value="1"/>
</dbReference>
<proteinExistence type="predicted"/>
<dbReference type="RefSeq" id="XP_003055384.1">
    <property type="nucleotide sequence ID" value="XM_003055338.1"/>
</dbReference>
<reference evidence="3 4" key="1">
    <citation type="journal article" date="2009" name="Science">
        <title>Green evolution and dynamic adaptations revealed by genomes of the marine picoeukaryotes Micromonas.</title>
        <authorList>
            <person name="Worden A.Z."/>
            <person name="Lee J.H."/>
            <person name="Mock T."/>
            <person name="Rouze P."/>
            <person name="Simmons M.P."/>
            <person name="Aerts A.L."/>
            <person name="Allen A.E."/>
            <person name="Cuvelier M.L."/>
            <person name="Derelle E."/>
            <person name="Everett M.V."/>
            <person name="Foulon E."/>
            <person name="Grimwood J."/>
            <person name="Gundlach H."/>
            <person name="Henrissat B."/>
            <person name="Napoli C."/>
            <person name="McDonald S.M."/>
            <person name="Parker M.S."/>
            <person name="Rombauts S."/>
            <person name="Salamov A."/>
            <person name="Von Dassow P."/>
            <person name="Badger J.H."/>
            <person name="Coutinho P.M."/>
            <person name="Demir E."/>
            <person name="Dubchak I."/>
            <person name="Gentemann C."/>
            <person name="Eikrem W."/>
            <person name="Gready J.E."/>
            <person name="John U."/>
            <person name="Lanier W."/>
            <person name="Lindquist E.A."/>
            <person name="Lucas S."/>
            <person name="Mayer K.F."/>
            <person name="Moreau H."/>
            <person name="Not F."/>
            <person name="Otillar R."/>
            <person name="Panaud O."/>
            <person name="Pangilinan J."/>
            <person name="Paulsen I."/>
            <person name="Piegu B."/>
            <person name="Poliakov A."/>
            <person name="Robbens S."/>
            <person name="Schmutz J."/>
            <person name="Toulza E."/>
            <person name="Wyss T."/>
            <person name="Zelensky A."/>
            <person name="Zhou K."/>
            <person name="Armbrust E.V."/>
            <person name="Bhattacharya D."/>
            <person name="Goodenough U.W."/>
            <person name="Van de Peer Y."/>
            <person name="Grigoriev I.V."/>
        </authorList>
    </citation>
    <scope>NUCLEOTIDE SEQUENCE [LARGE SCALE GENOMIC DNA]</scope>
    <source>
        <strain evidence="3 4">CCMP1545</strain>
    </source>
</reference>
<feature type="region of interest" description="Disordered" evidence="1">
    <location>
        <begin position="95"/>
        <end position="114"/>
    </location>
</feature>
<dbReference type="Proteomes" id="UP000001876">
    <property type="component" value="Unassembled WGS sequence"/>
</dbReference>
<dbReference type="GeneID" id="9680769"/>
<feature type="signal peptide" evidence="2">
    <location>
        <begin position="1"/>
        <end position="26"/>
    </location>
</feature>
<organism evidence="4">
    <name type="scientific">Micromonas pusilla (strain CCMP1545)</name>
    <name type="common">Picoplanktonic green alga</name>
    <dbReference type="NCBI Taxonomy" id="564608"/>
    <lineage>
        <taxon>Eukaryota</taxon>
        <taxon>Viridiplantae</taxon>
        <taxon>Chlorophyta</taxon>
        <taxon>Mamiellophyceae</taxon>
        <taxon>Mamiellales</taxon>
        <taxon>Mamiellaceae</taxon>
        <taxon>Micromonas</taxon>
    </lineage>
</organism>
<dbReference type="AlphaFoldDB" id="C1MGV2"/>
<name>C1MGV2_MICPC</name>